<organism evidence="5 6">
    <name type="scientific">Phtheirospermum japonicum</name>
    <dbReference type="NCBI Taxonomy" id="374723"/>
    <lineage>
        <taxon>Eukaryota</taxon>
        <taxon>Viridiplantae</taxon>
        <taxon>Streptophyta</taxon>
        <taxon>Embryophyta</taxon>
        <taxon>Tracheophyta</taxon>
        <taxon>Spermatophyta</taxon>
        <taxon>Magnoliopsida</taxon>
        <taxon>eudicotyledons</taxon>
        <taxon>Gunneridae</taxon>
        <taxon>Pentapetalae</taxon>
        <taxon>asterids</taxon>
        <taxon>lamiids</taxon>
        <taxon>Lamiales</taxon>
        <taxon>Orobanchaceae</taxon>
        <taxon>Orobanchaceae incertae sedis</taxon>
        <taxon>Phtheirospermum</taxon>
    </lineage>
</organism>
<evidence type="ECO:0000259" key="4">
    <source>
        <dbReference type="Pfam" id="PF13947"/>
    </source>
</evidence>
<comment type="subcellular location">
    <subcellularLocation>
        <location evidence="1">Membrane</location>
        <topology evidence="1">Single-pass membrane protein</topology>
    </subcellularLocation>
</comment>
<dbReference type="GO" id="GO:0030247">
    <property type="term" value="F:polysaccharide binding"/>
    <property type="evidence" value="ECO:0007669"/>
    <property type="project" value="InterPro"/>
</dbReference>
<dbReference type="PANTHER" id="PTHR33138">
    <property type="entry name" value="OS01G0690200 PROTEIN"/>
    <property type="match status" value="1"/>
</dbReference>
<keyword evidence="6" id="KW-1185">Reference proteome</keyword>
<dbReference type="OrthoDB" id="1146903at2759"/>
<dbReference type="EMBL" id="BMAC01000100">
    <property type="protein sequence ID" value="GFP85124.1"/>
    <property type="molecule type" value="Genomic_DNA"/>
</dbReference>
<dbReference type="AlphaFoldDB" id="A0A830BK84"/>
<evidence type="ECO:0000313" key="5">
    <source>
        <dbReference type="EMBL" id="GFP85124.1"/>
    </source>
</evidence>
<feature type="domain" description="Wall-associated receptor kinase galacturonan-binding" evidence="4">
    <location>
        <begin position="37"/>
        <end position="99"/>
    </location>
</feature>
<dbReference type="PANTHER" id="PTHR33138:SF30">
    <property type="entry name" value="LEAF RUST 10 DISEASE-RESISTANCE LOCUS RECEPTOR-LIKE PROTEIN KINASE-LIKE 2.7"/>
    <property type="match status" value="1"/>
</dbReference>
<feature type="signal peptide" evidence="3">
    <location>
        <begin position="1"/>
        <end position="28"/>
    </location>
</feature>
<protein>
    <recommendedName>
        <fullName evidence="4">Wall-associated receptor kinase galacturonan-binding domain-containing protein</fullName>
    </recommendedName>
</protein>
<dbReference type="Pfam" id="PF13947">
    <property type="entry name" value="GUB_WAK_bind"/>
    <property type="match status" value="1"/>
</dbReference>
<name>A0A830BK84_9LAMI</name>
<dbReference type="GO" id="GO:0016020">
    <property type="term" value="C:membrane"/>
    <property type="evidence" value="ECO:0007669"/>
    <property type="project" value="UniProtKB-SubCell"/>
</dbReference>
<evidence type="ECO:0000256" key="1">
    <source>
        <dbReference type="ARBA" id="ARBA00004167"/>
    </source>
</evidence>
<reference evidence="5" key="1">
    <citation type="submission" date="2020-07" db="EMBL/GenBank/DDBJ databases">
        <title>Ethylene signaling mediates host invasion by parasitic plants.</title>
        <authorList>
            <person name="Yoshida S."/>
        </authorList>
    </citation>
    <scope>NUCLEOTIDE SEQUENCE</scope>
    <source>
        <strain evidence="5">Okayama</strain>
    </source>
</reference>
<dbReference type="Proteomes" id="UP000653305">
    <property type="component" value="Unassembled WGS sequence"/>
</dbReference>
<comment type="caution">
    <text evidence="5">The sequence shown here is derived from an EMBL/GenBank/DDBJ whole genome shotgun (WGS) entry which is preliminary data.</text>
</comment>
<accession>A0A830BK84</accession>
<evidence type="ECO:0000256" key="3">
    <source>
        <dbReference type="SAM" id="SignalP"/>
    </source>
</evidence>
<evidence type="ECO:0000256" key="2">
    <source>
        <dbReference type="ARBA" id="ARBA00022729"/>
    </source>
</evidence>
<feature type="chain" id="PRO_5032794633" description="Wall-associated receptor kinase galacturonan-binding domain-containing protein" evidence="3">
    <location>
        <begin position="29"/>
        <end position="279"/>
    </location>
</feature>
<dbReference type="InterPro" id="IPR025287">
    <property type="entry name" value="WAK_GUB"/>
</dbReference>
<proteinExistence type="predicted"/>
<sequence length="279" mass="32146">MPSHKYLLLKSLFSCFIIIHLLLRTCIGKKTPYYPPSSCGNIPNISDPFRLKNDPRYYCGDHRYELTCENNTTLYLDNYSHKYIVRAINYDNYTIRLTDPSILENDTCSLPKYSISMDNFEYVYDYPYNLLGDQMSFIITFMTCPFPVNNSLLLKVAAADCGHENYGYNESDKKHTYIRFGYLNGTCIMDMCTINLMVMTSLPLKGAEKSVSISEIHNSLLYGFQLSWANVACGSKCMGCSFDGKRAVCVDYREHRWCDVGRIWQFSCGKTQLHLGRKI</sequence>
<keyword evidence="2 3" id="KW-0732">Signal</keyword>
<evidence type="ECO:0000313" key="6">
    <source>
        <dbReference type="Proteomes" id="UP000653305"/>
    </source>
</evidence>
<gene>
    <name evidence="5" type="ORF">PHJA_000656200</name>
</gene>